<dbReference type="GO" id="GO:0005829">
    <property type="term" value="C:cytosol"/>
    <property type="evidence" value="ECO:0007669"/>
    <property type="project" value="TreeGrafter"/>
</dbReference>
<dbReference type="PROSITE" id="PS51464">
    <property type="entry name" value="SIS"/>
    <property type="match status" value="2"/>
</dbReference>
<dbReference type="SUPFAM" id="SSF53697">
    <property type="entry name" value="SIS domain"/>
    <property type="match status" value="1"/>
</dbReference>
<feature type="initiator methionine" description="Removed" evidence="10">
    <location>
        <position position="16"/>
    </location>
</feature>
<dbReference type="PANTHER" id="PTHR10937:SF0">
    <property type="entry name" value="GLUTAMINE--FRUCTOSE-6-PHOSPHATE TRANSAMINASE (ISOMERIZING)"/>
    <property type="match status" value="1"/>
</dbReference>
<dbReference type="FunFam" id="3.60.20.10:FF:000006">
    <property type="entry name" value="Glutamine--fructose-6-phosphate aminotransferase [isomerizing]"/>
    <property type="match status" value="1"/>
</dbReference>
<dbReference type="GO" id="GO:0097367">
    <property type="term" value="F:carbohydrate derivative binding"/>
    <property type="evidence" value="ECO:0007669"/>
    <property type="project" value="InterPro"/>
</dbReference>
<dbReference type="InterPro" id="IPR005855">
    <property type="entry name" value="GFAT"/>
</dbReference>
<evidence type="ECO:0000256" key="7">
    <source>
        <dbReference type="ARBA" id="ARBA00022679"/>
    </source>
</evidence>
<reference evidence="13" key="1">
    <citation type="submission" date="2020-02" db="EMBL/GenBank/DDBJ databases">
        <authorList>
            <person name="Meier V. D."/>
        </authorList>
    </citation>
    <scope>NUCLEOTIDE SEQUENCE</scope>
    <source>
        <strain evidence="13">AVDCRST_MAG35</strain>
    </source>
</reference>
<evidence type="ECO:0000256" key="3">
    <source>
        <dbReference type="ARBA" id="ARBA00012916"/>
    </source>
</evidence>
<dbReference type="PROSITE" id="PS51278">
    <property type="entry name" value="GATASE_TYPE_2"/>
    <property type="match status" value="1"/>
</dbReference>
<comment type="subcellular location">
    <subcellularLocation>
        <location evidence="2 10">Cytoplasm</location>
    </subcellularLocation>
</comment>
<dbReference type="SUPFAM" id="SSF56235">
    <property type="entry name" value="N-terminal nucleophile aminohydrolases (Ntn hydrolases)"/>
    <property type="match status" value="1"/>
</dbReference>
<dbReference type="HAMAP" id="MF_00164">
    <property type="entry name" value="GlmS"/>
    <property type="match status" value="1"/>
</dbReference>
<dbReference type="NCBIfam" id="NF001484">
    <property type="entry name" value="PRK00331.1"/>
    <property type="match status" value="1"/>
</dbReference>
<comment type="function">
    <text evidence="10">Catalyzes the first step in hexosamine metabolism, converting fructose-6P into glucosamine-6P using glutamine as a nitrogen source.</text>
</comment>
<dbReference type="NCBIfam" id="TIGR01135">
    <property type="entry name" value="glmS"/>
    <property type="match status" value="1"/>
</dbReference>
<feature type="domain" description="SIS" evidence="12">
    <location>
        <begin position="495"/>
        <end position="640"/>
    </location>
</feature>
<keyword evidence="5 10" id="KW-0963">Cytoplasm</keyword>
<dbReference type="GO" id="GO:0006487">
    <property type="term" value="P:protein N-linked glycosylation"/>
    <property type="evidence" value="ECO:0007669"/>
    <property type="project" value="TreeGrafter"/>
</dbReference>
<dbReference type="CDD" id="cd00714">
    <property type="entry name" value="GFAT"/>
    <property type="match status" value="1"/>
</dbReference>
<accession>A0A6J4P5A6</accession>
<protein>
    <recommendedName>
        <fullName evidence="4 10">Glutamine--fructose-6-phosphate aminotransferase [isomerizing]</fullName>
        <ecNumber evidence="3 10">2.6.1.16</ecNumber>
    </recommendedName>
    <alternativeName>
        <fullName evidence="10">D-fructose-6-phosphate amidotransferase</fullName>
    </alternativeName>
    <alternativeName>
        <fullName evidence="10">GFAT</fullName>
    </alternativeName>
    <alternativeName>
        <fullName evidence="10">Glucosamine-6-phosphate synthase</fullName>
    </alternativeName>
    <alternativeName>
        <fullName evidence="10">Hexosephosphate aminotransferase</fullName>
    </alternativeName>
    <alternativeName>
        <fullName evidence="10">L-glutamine--D-fructose-6-phosphate amidotransferase</fullName>
    </alternativeName>
</protein>
<keyword evidence="8" id="KW-0677">Repeat</keyword>
<evidence type="ECO:0000256" key="10">
    <source>
        <dbReference type="HAMAP-Rule" id="MF_00164"/>
    </source>
</evidence>
<dbReference type="InterPro" id="IPR035466">
    <property type="entry name" value="GlmS/AgaS_SIS"/>
</dbReference>
<feature type="domain" description="SIS" evidence="12">
    <location>
        <begin position="322"/>
        <end position="462"/>
    </location>
</feature>
<dbReference type="Pfam" id="PF13522">
    <property type="entry name" value="GATase_6"/>
    <property type="match status" value="1"/>
</dbReference>
<dbReference type="GO" id="GO:0005975">
    <property type="term" value="P:carbohydrate metabolic process"/>
    <property type="evidence" value="ECO:0007669"/>
    <property type="project" value="UniProtKB-UniRule"/>
</dbReference>
<gene>
    <name evidence="10" type="primary">glmS</name>
    <name evidence="13" type="ORF">AVDCRST_MAG35-1016</name>
</gene>
<dbReference type="PANTHER" id="PTHR10937">
    <property type="entry name" value="GLUCOSAMINE--FRUCTOSE-6-PHOSPHATE AMINOTRANSFERASE, ISOMERIZING"/>
    <property type="match status" value="1"/>
</dbReference>
<evidence type="ECO:0000256" key="1">
    <source>
        <dbReference type="ARBA" id="ARBA00001031"/>
    </source>
</evidence>
<dbReference type="CDD" id="cd05009">
    <property type="entry name" value="SIS_GlmS_GlmD_2"/>
    <property type="match status" value="1"/>
</dbReference>
<keyword evidence="9" id="KW-0315">Glutamine amidotransferase</keyword>
<feature type="domain" description="Glutamine amidotransferase type-2" evidence="11">
    <location>
        <begin position="17"/>
        <end position="255"/>
    </location>
</feature>
<sequence length="650" mass="67887">MMPPGAGGGATSVGRMCGIVGFTGSSSAAAPGPEGLAVVLEGLRRLEYRGYDSAGVAVLADGPGADGTPPGLTSAKRAGRLARLVEALEESPLLEGSTAIGHTRWATHGGPTDANAHPHLSADGRLAVIHNGIIENYAVLKAELQAEGVVFASETDTEVVTHLLARTLAEQPAGGAGALAESMRRVCRQLDGAFTLLAVHADSPGTVVGARRNSPLVVGLGDGANYLGSDVAAFIAHTKEALELGQDQVVQITATAVEVTGFDGTPVTPRAFTVDWDAEAAEKGGHPWFMDKEIHEQPKAVADTLLGRSDAAGAMVLDELRIDESTLRGIDKIIVIACGTAAFAGYVAKYAIEHWCRIPVEVDLAHEFRYRDPVLTPRTLVVAISQSGETMDVVMAVRHAREQGAKVLAICNTRGSTIPRESDAALYTHAGPEVAVASTKAFLAQITACYLLGLYLAQLRGNLFPDEVAAVIGQLHAVPAAVQEVLDGAEAVRALARELVDAPTVLFLGRHVGYPVALEGALKLKELAYIHAEGFAAGELKHGPIALVEPGQPVFVIVPSPRGRDSLHAKVISNAAEVRARGARTIAIAEVGDDAVLPHADVVIRVPAVPTLMAPLVTVVPLQIFAMEVATAKGYDVDQPRNLAKSVTVE</sequence>
<dbReference type="Pfam" id="PF01380">
    <property type="entry name" value="SIS"/>
    <property type="match status" value="2"/>
</dbReference>
<comment type="subunit">
    <text evidence="10">Homodimer.</text>
</comment>
<evidence type="ECO:0000256" key="8">
    <source>
        <dbReference type="ARBA" id="ARBA00022737"/>
    </source>
</evidence>
<dbReference type="Gene3D" id="3.60.20.10">
    <property type="entry name" value="Glutamine Phosphoribosylpyrophosphate, subunit 1, domain 1"/>
    <property type="match status" value="1"/>
</dbReference>
<evidence type="ECO:0000256" key="4">
    <source>
        <dbReference type="ARBA" id="ARBA00016090"/>
    </source>
</evidence>
<dbReference type="FunFam" id="3.40.50.10490:FF:000001">
    <property type="entry name" value="Glutamine--fructose-6-phosphate aminotransferase [isomerizing]"/>
    <property type="match status" value="1"/>
</dbReference>
<comment type="catalytic activity">
    <reaction evidence="1 10">
        <text>D-fructose 6-phosphate + L-glutamine = D-glucosamine 6-phosphate + L-glutamate</text>
        <dbReference type="Rhea" id="RHEA:13237"/>
        <dbReference type="ChEBI" id="CHEBI:29985"/>
        <dbReference type="ChEBI" id="CHEBI:58359"/>
        <dbReference type="ChEBI" id="CHEBI:58725"/>
        <dbReference type="ChEBI" id="CHEBI:61527"/>
        <dbReference type="EC" id="2.6.1.16"/>
    </reaction>
</comment>
<evidence type="ECO:0000256" key="9">
    <source>
        <dbReference type="ARBA" id="ARBA00022962"/>
    </source>
</evidence>
<dbReference type="EMBL" id="CADCUY010000207">
    <property type="protein sequence ID" value="CAA9403135.1"/>
    <property type="molecule type" value="Genomic_DNA"/>
</dbReference>
<proteinExistence type="inferred from homology"/>
<dbReference type="GO" id="GO:0006047">
    <property type="term" value="P:UDP-N-acetylglucosamine metabolic process"/>
    <property type="evidence" value="ECO:0007669"/>
    <property type="project" value="TreeGrafter"/>
</dbReference>
<name>A0A6J4P5A6_9ACTN</name>
<dbReference type="GO" id="GO:0006002">
    <property type="term" value="P:fructose 6-phosphate metabolic process"/>
    <property type="evidence" value="ECO:0007669"/>
    <property type="project" value="TreeGrafter"/>
</dbReference>
<evidence type="ECO:0000259" key="11">
    <source>
        <dbReference type="PROSITE" id="PS51278"/>
    </source>
</evidence>
<evidence type="ECO:0000256" key="2">
    <source>
        <dbReference type="ARBA" id="ARBA00004496"/>
    </source>
</evidence>
<dbReference type="InterPro" id="IPR046348">
    <property type="entry name" value="SIS_dom_sf"/>
</dbReference>
<dbReference type="CDD" id="cd05008">
    <property type="entry name" value="SIS_GlmS_GlmD_1"/>
    <property type="match status" value="1"/>
</dbReference>
<organism evidence="13">
    <name type="scientific">uncultured Quadrisphaera sp</name>
    <dbReference type="NCBI Taxonomy" id="904978"/>
    <lineage>
        <taxon>Bacteria</taxon>
        <taxon>Bacillati</taxon>
        <taxon>Actinomycetota</taxon>
        <taxon>Actinomycetes</taxon>
        <taxon>Kineosporiales</taxon>
        <taxon>Kineosporiaceae</taxon>
        <taxon>Quadrisphaera</taxon>
        <taxon>environmental samples</taxon>
    </lineage>
</organism>
<evidence type="ECO:0000313" key="13">
    <source>
        <dbReference type="EMBL" id="CAA9403135.1"/>
    </source>
</evidence>
<dbReference type="InterPro" id="IPR047084">
    <property type="entry name" value="GFAT_N"/>
</dbReference>
<evidence type="ECO:0000256" key="5">
    <source>
        <dbReference type="ARBA" id="ARBA00022490"/>
    </source>
</evidence>
<evidence type="ECO:0000259" key="12">
    <source>
        <dbReference type="PROSITE" id="PS51464"/>
    </source>
</evidence>
<dbReference type="EC" id="2.6.1.16" evidence="3 10"/>
<feature type="active site" description="Nucleophile; for GATase activity" evidence="10">
    <location>
        <position position="17"/>
    </location>
</feature>
<evidence type="ECO:0000256" key="6">
    <source>
        <dbReference type="ARBA" id="ARBA00022576"/>
    </source>
</evidence>
<dbReference type="InterPro" id="IPR029055">
    <property type="entry name" value="Ntn_hydrolases_N"/>
</dbReference>
<dbReference type="InterPro" id="IPR017932">
    <property type="entry name" value="GATase_2_dom"/>
</dbReference>
<keyword evidence="6 10" id="KW-0032">Aminotransferase</keyword>
<dbReference type="GO" id="GO:0004360">
    <property type="term" value="F:glutamine-fructose-6-phosphate transaminase (isomerizing) activity"/>
    <property type="evidence" value="ECO:0007669"/>
    <property type="project" value="UniProtKB-UniRule"/>
</dbReference>
<dbReference type="InterPro" id="IPR035490">
    <property type="entry name" value="GlmS/FrlB_SIS"/>
</dbReference>
<feature type="active site" description="For Fru-6P isomerization activity" evidence="10">
    <location>
        <position position="645"/>
    </location>
</feature>
<dbReference type="Gene3D" id="3.40.50.10490">
    <property type="entry name" value="Glucose-6-phosphate isomerase like protein, domain 1"/>
    <property type="match status" value="2"/>
</dbReference>
<dbReference type="InterPro" id="IPR001347">
    <property type="entry name" value="SIS_dom"/>
</dbReference>
<keyword evidence="7 10" id="KW-0808">Transferase</keyword>
<dbReference type="AlphaFoldDB" id="A0A6J4P5A6"/>